<dbReference type="NCBIfam" id="TIGR02521">
    <property type="entry name" value="type_IV_pilW"/>
    <property type="match status" value="1"/>
</dbReference>
<dbReference type="PANTHER" id="PTHR44809">
    <property type="match status" value="1"/>
</dbReference>
<dbReference type="Gene3D" id="1.25.40.10">
    <property type="entry name" value="Tetratricopeptide repeat domain"/>
    <property type="match status" value="1"/>
</dbReference>
<evidence type="ECO:0000256" key="2">
    <source>
        <dbReference type="SAM" id="SignalP"/>
    </source>
</evidence>
<accession>A0A450Y9J5</accession>
<dbReference type="Pfam" id="PF13424">
    <property type="entry name" value="TPR_12"/>
    <property type="match status" value="1"/>
</dbReference>
<dbReference type="PANTHER" id="PTHR44809:SF1">
    <property type="entry name" value="PROTEIN O-MANNOSYL-TRANSFERASE TMTC1"/>
    <property type="match status" value="1"/>
</dbReference>
<dbReference type="InterPro" id="IPR011990">
    <property type="entry name" value="TPR-like_helical_dom_sf"/>
</dbReference>
<dbReference type="EMBL" id="CAADFU010000021">
    <property type="protein sequence ID" value="VFK43027.1"/>
    <property type="molecule type" value="Genomic_DNA"/>
</dbReference>
<dbReference type="AlphaFoldDB" id="A0A450Y9J5"/>
<protein>
    <submittedName>
        <fullName evidence="3">Type IV pilus assembly protein PilF</fullName>
    </submittedName>
</protein>
<keyword evidence="1" id="KW-0802">TPR repeat</keyword>
<sequence length="278" mass="31414">MSKTLAKIFRSRKNRLRHLLLLLFFPLSGCVTDAGLQRLVDEKAQKDHLAKLHTQLAVFHMERGQNGLARERLQWALTIKPDYPSAHNALGSLHQRLHQLDKAEWHYRRAILLNPSYSDAYNNLGVLLCVTGRETRAEEYFLKAIANPDYRQPALAMSNAGDCAYSAGDSRKAEIYLRRALSFDAKYPGPLLTMAELSFSRGDALSAKGYIQRYTNFAAHTAQSLWLGLRIEKSLGNQDAVSSYALLLKTHHPGSREIRLLRELETSGENPWENLTAP</sequence>
<dbReference type="SMART" id="SM00028">
    <property type="entry name" value="TPR"/>
    <property type="match status" value="4"/>
</dbReference>
<dbReference type="InterPro" id="IPR019734">
    <property type="entry name" value="TPR_rpt"/>
</dbReference>
<evidence type="ECO:0000313" key="5">
    <source>
        <dbReference type="EMBL" id="VFK78606.1"/>
    </source>
</evidence>
<dbReference type="InterPro" id="IPR052943">
    <property type="entry name" value="TMTC_O-mannosyl-trnsfr"/>
</dbReference>
<evidence type="ECO:0000313" key="3">
    <source>
        <dbReference type="EMBL" id="VFK38200.1"/>
    </source>
</evidence>
<feature type="repeat" description="TPR" evidence="1">
    <location>
        <begin position="84"/>
        <end position="117"/>
    </location>
</feature>
<feature type="signal peptide" evidence="2">
    <location>
        <begin position="1"/>
        <end position="33"/>
    </location>
</feature>
<dbReference type="InterPro" id="IPR013360">
    <property type="entry name" value="Pilus_4_PilW"/>
</dbReference>
<dbReference type="Pfam" id="PF13414">
    <property type="entry name" value="TPR_11"/>
    <property type="match status" value="1"/>
</dbReference>
<dbReference type="EMBL" id="CAADFR010000022">
    <property type="protein sequence ID" value="VFK38200.1"/>
    <property type="molecule type" value="Genomic_DNA"/>
</dbReference>
<proteinExistence type="predicted"/>
<organism evidence="3">
    <name type="scientific">Candidatus Kentrum sp. SD</name>
    <dbReference type="NCBI Taxonomy" id="2126332"/>
    <lineage>
        <taxon>Bacteria</taxon>
        <taxon>Pseudomonadati</taxon>
        <taxon>Pseudomonadota</taxon>
        <taxon>Gammaproteobacteria</taxon>
        <taxon>Candidatus Kentrum</taxon>
    </lineage>
</organism>
<reference evidence="3" key="1">
    <citation type="submission" date="2019-02" db="EMBL/GenBank/DDBJ databases">
        <authorList>
            <person name="Gruber-Vodicka R. H."/>
            <person name="Seah K. B. B."/>
        </authorList>
    </citation>
    <scope>NUCLEOTIDE SEQUENCE</scope>
    <source>
        <strain evidence="5">BECK_S127</strain>
        <strain evidence="4">BECK_S1320</strain>
        <strain evidence="3">BECK_S1321</strain>
    </source>
</reference>
<name>A0A450Y9J5_9GAMM</name>
<dbReference type="SUPFAM" id="SSF48452">
    <property type="entry name" value="TPR-like"/>
    <property type="match status" value="1"/>
</dbReference>
<gene>
    <name evidence="5" type="ORF">BECKSD772D_GA0070982_101919</name>
    <name evidence="4" type="ORF">BECKSD772E_GA0070983_102121</name>
    <name evidence="3" type="ORF">BECKSD772F_GA0070984_102221</name>
</gene>
<dbReference type="EMBL" id="CAADHB010000019">
    <property type="protein sequence ID" value="VFK78606.1"/>
    <property type="molecule type" value="Genomic_DNA"/>
</dbReference>
<feature type="chain" id="PRO_5036113536" evidence="2">
    <location>
        <begin position="34"/>
        <end position="278"/>
    </location>
</feature>
<evidence type="ECO:0000313" key="4">
    <source>
        <dbReference type="EMBL" id="VFK43027.1"/>
    </source>
</evidence>
<keyword evidence="2" id="KW-0732">Signal</keyword>
<evidence type="ECO:0000256" key="1">
    <source>
        <dbReference type="PROSITE-ProRule" id="PRU00339"/>
    </source>
</evidence>
<dbReference type="PROSITE" id="PS50005">
    <property type="entry name" value="TPR"/>
    <property type="match status" value="1"/>
</dbReference>